<dbReference type="InterPro" id="IPR024478">
    <property type="entry name" value="HlyB_4HB_MCP"/>
</dbReference>
<keyword evidence="5" id="KW-0472">Membrane</keyword>
<dbReference type="PROSITE" id="PS50885">
    <property type="entry name" value="HAMP"/>
    <property type="match status" value="1"/>
</dbReference>
<dbReference type="SMART" id="SM00283">
    <property type="entry name" value="MA"/>
    <property type="match status" value="1"/>
</dbReference>
<evidence type="ECO:0000313" key="8">
    <source>
        <dbReference type="EMBL" id="MCY6371401.1"/>
    </source>
</evidence>
<feature type="domain" description="Methyl-accepting transducer" evidence="6">
    <location>
        <begin position="282"/>
        <end position="519"/>
    </location>
</feature>
<name>A0ABT4CTN6_9CLOT</name>
<evidence type="ECO:0000256" key="2">
    <source>
        <dbReference type="ARBA" id="ARBA00029447"/>
    </source>
</evidence>
<comment type="caution">
    <text evidence="8">The sequence shown here is derived from an EMBL/GenBank/DDBJ whole genome shotgun (WGS) entry which is preliminary data.</text>
</comment>
<dbReference type="InterPro" id="IPR003660">
    <property type="entry name" value="HAMP_dom"/>
</dbReference>
<dbReference type="EMBL" id="JAPQES010000004">
    <property type="protein sequence ID" value="MCY6371401.1"/>
    <property type="molecule type" value="Genomic_DNA"/>
</dbReference>
<dbReference type="Pfam" id="PF00672">
    <property type="entry name" value="HAMP"/>
    <property type="match status" value="1"/>
</dbReference>
<protein>
    <submittedName>
        <fullName evidence="8">Methyl-accepting chemotaxis protein</fullName>
    </submittedName>
</protein>
<dbReference type="InterPro" id="IPR004089">
    <property type="entry name" value="MCPsignal_dom"/>
</dbReference>
<accession>A0ABT4CTN6</accession>
<evidence type="ECO:0000256" key="1">
    <source>
        <dbReference type="ARBA" id="ARBA00023224"/>
    </source>
</evidence>
<dbReference type="InterPro" id="IPR047347">
    <property type="entry name" value="YvaQ-like_sensor"/>
</dbReference>
<dbReference type="Gene3D" id="6.10.340.10">
    <property type="match status" value="1"/>
</dbReference>
<evidence type="ECO:0000256" key="4">
    <source>
        <dbReference type="SAM" id="Coils"/>
    </source>
</evidence>
<keyword evidence="5" id="KW-0812">Transmembrane</keyword>
<keyword evidence="1 3" id="KW-0807">Transducer</keyword>
<evidence type="ECO:0000259" key="6">
    <source>
        <dbReference type="PROSITE" id="PS50111"/>
    </source>
</evidence>
<dbReference type="PANTHER" id="PTHR32089">
    <property type="entry name" value="METHYL-ACCEPTING CHEMOTAXIS PROTEIN MCPB"/>
    <property type="match status" value="1"/>
</dbReference>
<dbReference type="RefSeq" id="WP_268050265.1">
    <property type="nucleotide sequence ID" value="NZ_JAPQES010000004.1"/>
</dbReference>
<dbReference type="SMART" id="SM00304">
    <property type="entry name" value="HAMP"/>
    <property type="match status" value="3"/>
</dbReference>
<dbReference type="InterPro" id="IPR004090">
    <property type="entry name" value="Chemotax_Me-accpt_rcpt"/>
</dbReference>
<dbReference type="CDD" id="cd19411">
    <property type="entry name" value="MCP2201-like_sensor"/>
    <property type="match status" value="1"/>
</dbReference>
<feature type="coiled-coil region" evidence="4">
    <location>
        <begin position="357"/>
        <end position="384"/>
    </location>
</feature>
<evidence type="ECO:0000256" key="3">
    <source>
        <dbReference type="PROSITE-ProRule" id="PRU00284"/>
    </source>
</evidence>
<feature type="domain" description="HAMP" evidence="7">
    <location>
        <begin position="209"/>
        <end position="263"/>
    </location>
</feature>
<evidence type="ECO:0000256" key="5">
    <source>
        <dbReference type="SAM" id="Phobius"/>
    </source>
</evidence>
<sequence length="569" mass="63019">MKLTIKKKISIAFVLLISIFMGVGVYSNSTLKMVNDQSTIIAETWIPKIECSENVNTMTSDFRILEYEHIISTSKDEMDKKESEMKEKNNRIMEYLNQYEKLIYNEEDKKLFNTVKTEWQTYLELNNNMISLSRELKTEEAMEIMNSESKKAFDTASNALLELVNFNEQQAEEASKDGDKAYAHAQTILIISIVIACIFAVAAGVFIGKSILKPIDILKKELEILAERGGDLTQEIKISSNDEIGELANVVNKFLSNLRTIMIEVNSNTNNTANIVELIKSSMTELNQQVEEVRHTTGQMSVSMEETASSTEEMNATSEEITQAVNSIAKKAQEGASYIKEISGRATDLKSNALASKQEADEIYENTKIKLEKAIEESKAVEQINTLSDAILQISSQTNLLALNAAIEAARAGEAGKGFSVVADEIRKLAEQSNETVSEIQKVTNIVICSVENLSGGSEEVLKFIDNKVTKDYEGLVNTGELYNQDANSVSVLMNDFNSTADELAVSVENAMKAINEITNATNEGVKNTTSIAEKAVVVAEKSDNVIKETEESKESIDKLLEVVSKFKI</sequence>
<dbReference type="PANTHER" id="PTHR32089:SF112">
    <property type="entry name" value="LYSOZYME-LIKE PROTEIN-RELATED"/>
    <property type="match status" value="1"/>
</dbReference>
<reference evidence="8" key="1">
    <citation type="submission" date="2022-12" db="EMBL/GenBank/DDBJ databases">
        <authorList>
            <person name="Wang J."/>
        </authorList>
    </citation>
    <scope>NUCLEOTIDE SEQUENCE</scope>
    <source>
        <strain evidence="8">HY-42-06</strain>
    </source>
</reference>
<dbReference type="PRINTS" id="PR00260">
    <property type="entry name" value="CHEMTRNSDUCR"/>
</dbReference>
<dbReference type="CDD" id="cd06225">
    <property type="entry name" value="HAMP"/>
    <property type="match status" value="1"/>
</dbReference>
<keyword evidence="9" id="KW-1185">Reference proteome</keyword>
<dbReference type="Proteomes" id="UP001079657">
    <property type="component" value="Unassembled WGS sequence"/>
</dbReference>
<feature type="coiled-coil region" evidence="4">
    <location>
        <begin position="71"/>
        <end position="142"/>
    </location>
</feature>
<proteinExistence type="inferred from homology"/>
<evidence type="ECO:0000259" key="7">
    <source>
        <dbReference type="PROSITE" id="PS50885"/>
    </source>
</evidence>
<gene>
    <name evidence="8" type="ORF">OXH55_12195</name>
</gene>
<dbReference type="Pfam" id="PF00015">
    <property type="entry name" value="MCPsignal"/>
    <property type="match status" value="1"/>
</dbReference>
<evidence type="ECO:0000313" key="9">
    <source>
        <dbReference type="Proteomes" id="UP001079657"/>
    </source>
</evidence>
<keyword evidence="5" id="KW-1133">Transmembrane helix</keyword>
<keyword evidence="4" id="KW-0175">Coiled coil</keyword>
<comment type="similarity">
    <text evidence="2">Belongs to the methyl-accepting chemotaxis (MCP) protein family.</text>
</comment>
<dbReference type="Pfam" id="PF12729">
    <property type="entry name" value="4HB_MCP_1"/>
    <property type="match status" value="1"/>
</dbReference>
<organism evidence="8 9">
    <name type="scientific">Clostridium ganghwense</name>
    <dbReference type="NCBI Taxonomy" id="312089"/>
    <lineage>
        <taxon>Bacteria</taxon>
        <taxon>Bacillati</taxon>
        <taxon>Bacillota</taxon>
        <taxon>Clostridia</taxon>
        <taxon>Eubacteriales</taxon>
        <taxon>Clostridiaceae</taxon>
        <taxon>Clostridium</taxon>
    </lineage>
</organism>
<dbReference type="PROSITE" id="PS50111">
    <property type="entry name" value="CHEMOTAXIS_TRANSDUC_2"/>
    <property type="match status" value="1"/>
</dbReference>
<dbReference type="Gene3D" id="1.10.287.950">
    <property type="entry name" value="Methyl-accepting chemotaxis protein"/>
    <property type="match status" value="1"/>
</dbReference>
<feature type="transmembrane region" description="Helical" evidence="5">
    <location>
        <begin position="188"/>
        <end position="212"/>
    </location>
</feature>
<dbReference type="SUPFAM" id="SSF58104">
    <property type="entry name" value="Methyl-accepting chemotaxis protein (MCP) signaling domain"/>
    <property type="match status" value="1"/>
</dbReference>